<dbReference type="PANTHER" id="PTHR39339:SF1">
    <property type="entry name" value="CHAD DOMAIN-CONTAINING PROTEIN"/>
    <property type="match status" value="1"/>
</dbReference>
<evidence type="ECO:0000313" key="2">
    <source>
        <dbReference type="EMBL" id="OXC78800.1"/>
    </source>
</evidence>
<dbReference type="EMBL" id="MTHB01000050">
    <property type="protein sequence ID" value="OXC78800.1"/>
    <property type="molecule type" value="Genomic_DNA"/>
</dbReference>
<reference evidence="3" key="1">
    <citation type="submission" date="2017-01" db="EMBL/GenBank/DDBJ databases">
        <title>Genome Analysis of Deinococcus marmoris KOPRI26562.</title>
        <authorList>
            <person name="Kim J.H."/>
            <person name="Oh H.-M."/>
        </authorList>
    </citation>
    <scope>NUCLEOTIDE SEQUENCE [LARGE SCALE GENOMIC DNA]</scope>
    <source>
        <strain evidence="3">PAMC 26633</strain>
    </source>
</reference>
<dbReference type="InterPro" id="IPR038186">
    <property type="entry name" value="CHAD_dom_sf"/>
</dbReference>
<dbReference type="Proteomes" id="UP000214720">
    <property type="component" value="Unassembled WGS sequence"/>
</dbReference>
<dbReference type="PANTHER" id="PTHR39339">
    <property type="entry name" value="SLR1444 PROTEIN"/>
    <property type="match status" value="1"/>
</dbReference>
<name>A0A226X729_CABSO</name>
<proteinExistence type="predicted"/>
<dbReference type="SMART" id="SM00880">
    <property type="entry name" value="CHAD"/>
    <property type="match status" value="1"/>
</dbReference>
<organism evidence="2 3">
    <name type="scientific">Caballeronia sordidicola</name>
    <name type="common">Burkholderia sordidicola</name>
    <dbReference type="NCBI Taxonomy" id="196367"/>
    <lineage>
        <taxon>Bacteria</taxon>
        <taxon>Pseudomonadati</taxon>
        <taxon>Pseudomonadota</taxon>
        <taxon>Betaproteobacteria</taxon>
        <taxon>Burkholderiales</taxon>
        <taxon>Burkholderiaceae</taxon>
        <taxon>Caballeronia</taxon>
    </lineage>
</organism>
<dbReference type="Gene3D" id="1.40.20.10">
    <property type="entry name" value="CHAD domain"/>
    <property type="match status" value="1"/>
</dbReference>
<dbReference type="InterPro" id="IPR007899">
    <property type="entry name" value="CHAD_dom"/>
</dbReference>
<dbReference type="PROSITE" id="PS51708">
    <property type="entry name" value="CHAD"/>
    <property type="match status" value="1"/>
</dbReference>
<protein>
    <submittedName>
        <fullName evidence="2">Adenylate cyclase</fullName>
    </submittedName>
</protein>
<dbReference type="AlphaFoldDB" id="A0A226X729"/>
<evidence type="ECO:0000313" key="3">
    <source>
        <dbReference type="Proteomes" id="UP000214720"/>
    </source>
</evidence>
<dbReference type="Pfam" id="PF05235">
    <property type="entry name" value="CHAD"/>
    <property type="match status" value="1"/>
</dbReference>
<dbReference type="RefSeq" id="WP_089160381.1">
    <property type="nucleotide sequence ID" value="NZ_MTHB01000050.1"/>
</dbReference>
<gene>
    <name evidence="2" type="ORF">BSU04_10005</name>
</gene>
<evidence type="ECO:0000259" key="1">
    <source>
        <dbReference type="PROSITE" id="PS51708"/>
    </source>
</evidence>
<comment type="caution">
    <text evidence="2">The sequence shown here is derived from an EMBL/GenBank/DDBJ whole genome shotgun (WGS) entry which is preliminary data.</text>
</comment>
<feature type="domain" description="CHAD" evidence="1">
    <location>
        <begin position="214"/>
        <end position="493"/>
    </location>
</feature>
<accession>A0A226X729</accession>
<dbReference type="OrthoDB" id="3034217at2"/>
<sequence>MLQLVELRMVSLDALNGSPDEALARLSRFATARRTDFVLRSQKAGTDLAERENERGDERGDEWGAEWELGIETHDDHRVFVAMHLDWPLVRRMETEAGPFDTLHAWIKSEAALADLKTLLGDASFTLSEASETAIVEWDTPGEMDTGVHVRATLRLDPDRPAKLTLTAAPDEREALFATAHEIAATLPFLIVPIAIDNALREPVKASKLKLPKNASPTDAFVAIGKSVAAQWFGNDAASRNGLEVEHVHQLRVAQRRLKTAIKLFPEWIDDTWTTQVAPDLKWFGDLLGDARDWDVFTETTLVAYAAADDPEHKDAWKPTQSAADSKRIAARQRLQDAMNSPRYALLALSFVEWFSALEAPPHQADQTLAAYAQKRITKHYRKIERAPELTTLDAPTRHKVRIHAKRLRYALEFLRSLLTRKTRKQVEEALGNLQSVLGEGNDAAVAAQRLADLEEAGEFQKGLAKGFAVNAQRMSAMEGERILRKIKPPRIK</sequence>